<evidence type="ECO:0000313" key="19">
    <source>
        <dbReference type="EMBL" id="ANM65084.1"/>
    </source>
</evidence>
<dbReference type="FunFam" id="1.10.238.10:FF:000287">
    <property type="entry name" value="Probable GTP diphosphokinase CRSH, chloroplastic"/>
    <property type="match status" value="1"/>
</dbReference>
<dbReference type="InterPro" id="IPR043519">
    <property type="entry name" value="NT_sf"/>
</dbReference>
<dbReference type="ExpressionAtlas" id="A0A1I9LR76">
    <property type="expression patterns" value="baseline and differential"/>
</dbReference>
<dbReference type="PROSITE" id="PS50222">
    <property type="entry name" value="EF_HAND_2"/>
    <property type="match status" value="2"/>
</dbReference>
<evidence type="ECO:0000313" key="18">
    <source>
        <dbReference type="Araport" id="AT3G17470"/>
    </source>
</evidence>
<dbReference type="EC" id="2.7.6.5" evidence="3"/>
<dbReference type="InterPro" id="IPR018247">
    <property type="entry name" value="EF_Hand_1_Ca_BS"/>
</dbReference>
<dbReference type="Gene3D" id="1.10.238.10">
    <property type="entry name" value="EF-hand"/>
    <property type="match status" value="1"/>
</dbReference>
<dbReference type="ProteomicsDB" id="201880"/>
<dbReference type="GO" id="GO:0009507">
    <property type="term" value="C:chloroplast"/>
    <property type="evidence" value="ECO:0007669"/>
    <property type="project" value="UniProtKB-SubCell"/>
</dbReference>
<evidence type="ECO:0000256" key="1">
    <source>
        <dbReference type="ARBA" id="ARBA00004229"/>
    </source>
</evidence>
<keyword evidence="8" id="KW-0677">Repeat</keyword>
<dbReference type="PROSITE" id="PS00018">
    <property type="entry name" value="EF_HAND_1"/>
    <property type="match status" value="2"/>
</dbReference>
<evidence type="ECO:0000259" key="16">
    <source>
        <dbReference type="PROSITE" id="PS50222"/>
    </source>
</evidence>
<dbReference type="GO" id="GO:0015969">
    <property type="term" value="P:guanosine tetraphosphate metabolic process"/>
    <property type="evidence" value="ECO:0007669"/>
    <property type="project" value="InterPro"/>
</dbReference>
<dbReference type="InterPro" id="IPR002048">
    <property type="entry name" value="EF_hand_dom"/>
</dbReference>
<keyword evidence="12" id="KW-0067">ATP-binding</keyword>
<dbReference type="RefSeq" id="NP_001327079.1">
    <property type="nucleotide sequence ID" value="NM_001338291.1"/>
</dbReference>
<protein>
    <recommendedName>
        <fullName evidence="3">GTP diphosphokinase</fullName>
        <ecNumber evidence="3">2.7.6.5</ecNumber>
    </recommendedName>
</protein>
<dbReference type="Pfam" id="PF13328">
    <property type="entry name" value="HD_4"/>
    <property type="match status" value="1"/>
</dbReference>
<evidence type="ECO:0000313" key="21">
    <source>
        <dbReference type="TAIR" id="AT3G17470"/>
    </source>
</evidence>
<dbReference type="PROSITE" id="PS51831">
    <property type="entry name" value="HD"/>
    <property type="match status" value="1"/>
</dbReference>
<keyword evidence="6" id="KW-0808">Transferase</keyword>
<evidence type="ECO:0000256" key="11">
    <source>
        <dbReference type="ARBA" id="ARBA00022837"/>
    </source>
</evidence>
<evidence type="ECO:0000256" key="2">
    <source>
        <dbReference type="ARBA" id="ARBA00007476"/>
    </source>
</evidence>
<keyword evidence="11" id="KW-0106">Calcium</keyword>
<evidence type="ECO:0000256" key="8">
    <source>
        <dbReference type="ARBA" id="ARBA00022737"/>
    </source>
</evidence>
<dbReference type="GeneID" id="821012"/>
<evidence type="ECO:0000256" key="12">
    <source>
        <dbReference type="ARBA" id="ARBA00022840"/>
    </source>
</evidence>
<feature type="domain" description="EF-hand" evidence="16">
    <location>
        <begin position="522"/>
        <end position="554"/>
    </location>
</feature>
<dbReference type="TAIR" id="AT3G17470">
    <property type="gene designation" value="CRSH"/>
</dbReference>
<dbReference type="EMBL" id="CP002686">
    <property type="protein sequence ID" value="ANM65084.1"/>
    <property type="molecule type" value="Genomic_DNA"/>
</dbReference>
<evidence type="ECO:0000256" key="3">
    <source>
        <dbReference type="ARBA" id="ARBA00013251"/>
    </source>
</evidence>
<keyword evidence="9" id="KW-0547">Nucleotide-binding</keyword>
<evidence type="ECO:0000256" key="7">
    <source>
        <dbReference type="ARBA" id="ARBA00022723"/>
    </source>
</evidence>
<dbReference type="SMR" id="A0A1I9LR76"/>
<dbReference type="GO" id="GO:0005524">
    <property type="term" value="F:ATP binding"/>
    <property type="evidence" value="ECO:0007669"/>
    <property type="project" value="UniProtKB-KW"/>
</dbReference>
<reference evidence="20" key="2">
    <citation type="journal article" date="2017" name="Plant J.">
        <title>Araport11: a complete reannotation of the Arabidopsis thaliana reference genome.</title>
        <authorList>
            <person name="Cheng C.Y."/>
            <person name="Krishnakumar V."/>
            <person name="Chan A.P."/>
            <person name="Thibaud-Nissen F."/>
            <person name="Schobel S."/>
            <person name="Town C.D."/>
        </authorList>
    </citation>
    <scope>GENOME REANNOTATION</scope>
    <source>
        <strain evidence="20">cv. Columbia</strain>
    </source>
</reference>
<keyword evidence="10" id="KW-0418">Kinase</keyword>
<evidence type="ECO:0000256" key="6">
    <source>
        <dbReference type="ARBA" id="ARBA00022679"/>
    </source>
</evidence>
<evidence type="ECO:0000256" key="4">
    <source>
        <dbReference type="ARBA" id="ARBA00022528"/>
    </source>
</evidence>
<evidence type="ECO:0000313" key="20">
    <source>
        <dbReference type="Proteomes" id="UP000006548"/>
    </source>
</evidence>
<dbReference type="Pfam" id="PF13499">
    <property type="entry name" value="EF-hand_7"/>
    <property type="match status" value="1"/>
</dbReference>
<feature type="domain" description="EF-hand" evidence="16">
    <location>
        <begin position="485"/>
        <end position="520"/>
    </location>
</feature>
<dbReference type="SUPFAM" id="SSF47473">
    <property type="entry name" value="EF-hand"/>
    <property type="match status" value="1"/>
</dbReference>
<dbReference type="Gene3D" id="3.30.460.10">
    <property type="entry name" value="Beta Polymerase, domain 2"/>
    <property type="match status" value="1"/>
</dbReference>
<dbReference type="Pfam" id="PF04607">
    <property type="entry name" value="RelA_SpoT"/>
    <property type="match status" value="1"/>
</dbReference>
<dbReference type="Gene3D" id="1.10.3210.10">
    <property type="entry name" value="Hypothetical protein af1432"/>
    <property type="match status" value="1"/>
</dbReference>
<dbReference type="PANTHER" id="PTHR21262:SF12">
    <property type="entry name" value="GTP DIPHOSPHOKINASE CRSH, CHLOROPLASTIC-RELATED"/>
    <property type="match status" value="1"/>
</dbReference>
<dbReference type="SUPFAM" id="SSF109604">
    <property type="entry name" value="HD-domain/PDEase-like"/>
    <property type="match status" value="1"/>
</dbReference>
<evidence type="ECO:0000256" key="10">
    <source>
        <dbReference type="ARBA" id="ARBA00022777"/>
    </source>
</evidence>
<keyword evidence="14" id="KW-0346">Stress response</keyword>
<dbReference type="InterPro" id="IPR006674">
    <property type="entry name" value="HD_domain"/>
</dbReference>
<dbReference type="InterPro" id="IPR007685">
    <property type="entry name" value="RelA_SpoT"/>
</dbReference>
<comment type="similarity">
    <text evidence="2">Belongs to the RelA/SpoT family.</text>
</comment>
<dbReference type="FunFam" id="1.10.3210.10:FF:000019">
    <property type="entry name" value="Probable GTP diphosphokinase CRSH, chloroplastic"/>
    <property type="match status" value="1"/>
</dbReference>
<evidence type="ECO:0007829" key="22">
    <source>
        <dbReference type="PeptideAtlas" id="A0A1I9LR76"/>
    </source>
</evidence>
<organism evidence="19 20">
    <name type="scientific">Arabidopsis thaliana</name>
    <name type="common">Mouse-ear cress</name>
    <dbReference type="NCBI Taxonomy" id="3702"/>
    <lineage>
        <taxon>Eukaryota</taxon>
        <taxon>Viridiplantae</taxon>
        <taxon>Streptophyta</taxon>
        <taxon>Embryophyta</taxon>
        <taxon>Tracheophyta</taxon>
        <taxon>Spermatophyta</taxon>
        <taxon>Magnoliopsida</taxon>
        <taxon>eudicotyledons</taxon>
        <taxon>Gunneridae</taxon>
        <taxon>Pentapetalae</taxon>
        <taxon>rosids</taxon>
        <taxon>malvids</taxon>
        <taxon>Brassicales</taxon>
        <taxon>Brassicaceae</taxon>
        <taxon>Camelineae</taxon>
        <taxon>Arabidopsis</taxon>
    </lineage>
</organism>
<evidence type="ECO:0000256" key="9">
    <source>
        <dbReference type="ARBA" id="ARBA00022741"/>
    </source>
</evidence>
<evidence type="ECO:0000259" key="17">
    <source>
        <dbReference type="PROSITE" id="PS51831"/>
    </source>
</evidence>
<dbReference type="CDD" id="cd05399">
    <property type="entry name" value="NT_Rel-Spo_like"/>
    <property type="match status" value="1"/>
</dbReference>
<dbReference type="GO" id="GO:0005509">
    <property type="term" value="F:calcium ion binding"/>
    <property type="evidence" value="ECO:0007669"/>
    <property type="project" value="InterPro"/>
</dbReference>
<evidence type="ECO:0007829" key="23">
    <source>
        <dbReference type="ProteomicsDB" id="A0A1I9LR76"/>
    </source>
</evidence>
<sequence length="598" mass="68268">MKILPQFSKSISNSQMSVIRPSPIPIPRCRSQVLHRRLYSIQLIQRRRRRWNPRSEVEDTAIESTARSPEAAGGKMVVELVGAFNEVTERMNSVWLSTSSSRLLFKALKLSIPILQSLPLASDGRSPLSKALSLSIILADLQMDAEVISASILSEVVDANAISIYEVRDHIGTGTAHLLHEIFRVKNIPFKVDVLDDETAASLRKFYLTYYDIRAVIMDLVSKLDEMRHLDHLPRYRQQILSLEVLKIYSPLAHAVGANHLSLELEDISFRYLFPCSYIYLDSWLRGHENGSKPLIDVYKEQLHRSLKDDLVLAEMVNDVYIKGRYKSRYSMMKKLLRDGRKPEEVNDVLGLRVILMPNSVVNDVEVGEKACYRTSEIIRSLWKEIPHRTKDYIARPKENGYRSLHMAVDVSDSDQIRPLMEIQIRTMDMDGSANAGTASHSLYKGGLTDPKEAKRLKAIMLAAADLAAIRLKDISSNKHQSFKTTTNQRDRVFCLLDKNGDGMISIEELMEVMEELGAPGEDAEEMMQLLDSNSDGSLSSDEFDTFQKQVEFMRKWEDRDNEYKSLLDEKLHDLPHQDTTGLIQLYNKELEDRLSTH</sequence>
<dbReference type="SUPFAM" id="SSF81301">
    <property type="entry name" value="Nucleotidyltransferase"/>
    <property type="match status" value="1"/>
</dbReference>
<dbReference type="PANTHER" id="PTHR21262">
    <property type="entry name" value="GUANOSINE-3',5'-BIS DIPHOSPHATE 3'-PYROPHOSPHOHYDROLASE"/>
    <property type="match status" value="1"/>
</dbReference>
<evidence type="ECO:0000256" key="5">
    <source>
        <dbReference type="ARBA" id="ARBA00022640"/>
    </source>
</evidence>
<keyword evidence="15" id="KW-0342">GTP-binding</keyword>
<dbReference type="FunFam" id="3.30.460.10:FF:000025">
    <property type="entry name" value="probable GTP diphosphokinase CRSH, chloroplastic"/>
    <property type="match status" value="1"/>
</dbReference>
<dbReference type="AlphaFoldDB" id="A0A1I9LR76"/>
<proteinExistence type="evidence at protein level"/>
<dbReference type="GO" id="GO:0008728">
    <property type="term" value="F:GTP diphosphokinase activity"/>
    <property type="evidence" value="ECO:0007669"/>
    <property type="project" value="UniProtKB-EC"/>
</dbReference>
<dbReference type="GO" id="GO:0005525">
    <property type="term" value="F:GTP binding"/>
    <property type="evidence" value="ECO:0007669"/>
    <property type="project" value="UniProtKB-KW"/>
</dbReference>
<accession>A0A1I9LR76</accession>
<reference evidence="19 20" key="1">
    <citation type="journal article" date="2000" name="Nature">
        <title>Sequence and analysis of chromosome 3 of the plant Arabidopsis thaliana.</title>
        <authorList>
            <consortium name="European Union Chromosome 3 Arabidopsis Sequencing Consortium"/>
            <consortium name="Institute for Genomic Research"/>
            <consortium name="Kazusa DNA Research Institute"/>
            <person name="Salanoubat M."/>
            <person name="Lemcke K."/>
            <person name="Rieger M."/>
            <person name="Ansorge W."/>
            <person name="Unseld M."/>
            <person name="Fartmann B."/>
            <person name="Valle G."/>
            <person name="Blocker H."/>
            <person name="Perez-Alonso M."/>
            <person name="Obermaier B."/>
            <person name="Delseny M."/>
            <person name="Boutry M."/>
            <person name="Grivell L.A."/>
            <person name="Mache R."/>
            <person name="Puigdomenech P."/>
            <person name="De Simone V."/>
            <person name="Choisne N."/>
            <person name="Artiguenave F."/>
            <person name="Robert C."/>
            <person name="Brottier P."/>
            <person name="Wincker P."/>
            <person name="Cattolico L."/>
            <person name="Weissenbach J."/>
            <person name="Saurin W."/>
            <person name="Quetier F."/>
            <person name="Schafer M."/>
            <person name="Muller-Auer S."/>
            <person name="Gabel C."/>
            <person name="Fuchs M."/>
            <person name="Benes V."/>
            <person name="Wurmbach E."/>
            <person name="Drzonek H."/>
            <person name="Erfle H."/>
            <person name="Jordan N."/>
            <person name="Bangert S."/>
            <person name="Wiedelmann R."/>
            <person name="Kranz H."/>
            <person name="Voss H."/>
            <person name="Holland R."/>
            <person name="Brandt P."/>
            <person name="Nyakatura G."/>
            <person name="Vezzi A."/>
            <person name="D'Angelo M."/>
            <person name="Pallavicini A."/>
            <person name="Toppo S."/>
            <person name="Simionati B."/>
            <person name="Conrad A."/>
            <person name="Hornischer K."/>
            <person name="Kauer G."/>
            <person name="Lohnert T.H."/>
            <person name="Nordsiek G."/>
            <person name="Reichelt J."/>
            <person name="Scharfe M."/>
            <person name="Schon O."/>
            <person name="Bargues M."/>
            <person name="Terol J."/>
            <person name="Climent J."/>
            <person name="Navarro P."/>
            <person name="Collado C."/>
            <person name="Perez-Perez A."/>
            <person name="Ottenwalder B."/>
            <person name="Duchemin D."/>
            <person name="Cooke R."/>
            <person name="Laudie M."/>
            <person name="Berger-Llauro C."/>
            <person name="Purnelle B."/>
            <person name="Masuy D."/>
            <person name="de Haan M."/>
            <person name="Maarse A.C."/>
            <person name="Alcaraz J.P."/>
            <person name="Cottet A."/>
            <person name="Casacuberta E."/>
            <person name="Monfort A."/>
            <person name="Argiriou A."/>
            <person name="flores M."/>
            <person name="Liguori R."/>
            <person name="Vitale D."/>
            <person name="Mannhaupt G."/>
            <person name="Haase D."/>
            <person name="Schoof H."/>
            <person name="Rudd S."/>
            <person name="Zaccaria P."/>
            <person name="Mewes H.W."/>
            <person name="Mayer K.F."/>
            <person name="Kaul S."/>
            <person name="Town C.D."/>
            <person name="Koo H.L."/>
            <person name="Tallon L.J."/>
            <person name="Jenkins J."/>
            <person name="Rooney T."/>
            <person name="Rizzo M."/>
            <person name="Walts A."/>
            <person name="Utterback T."/>
            <person name="Fujii C.Y."/>
            <person name="Shea T.P."/>
            <person name="Creasy T.H."/>
            <person name="Haas B."/>
            <person name="Maiti R."/>
            <person name="Wu D."/>
            <person name="Peterson J."/>
            <person name="Van Aken S."/>
            <person name="Pai G."/>
            <person name="Militscher J."/>
            <person name="Sellers P."/>
            <person name="Gill J.E."/>
            <person name="Feldblyum T.V."/>
            <person name="Preuss D."/>
            <person name="Lin X."/>
            <person name="Nierman W.C."/>
            <person name="Salzberg S.L."/>
            <person name="White O."/>
            <person name="Venter J.C."/>
            <person name="Fraser C.M."/>
            <person name="Kaneko T."/>
            <person name="Nakamura Y."/>
            <person name="Sato S."/>
            <person name="Kato T."/>
            <person name="Asamizu E."/>
            <person name="Sasamoto S."/>
            <person name="Kimura T."/>
            <person name="Idesawa K."/>
            <person name="Kawashima K."/>
            <person name="Kishida Y."/>
            <person name="Kiyokawa C."/>
            <person name="Kohara M."/>
            <person name="Matsumoto M."/>
            <person name="Matsuno A."/>
            <person name="Muraki A."/>
            <person name="Nakayama S."/>
            <person name="Nakazaki N."/>
            <person name="Shinpo S."/>
            <person name="Takeuchi C."/>
            <person name="Wada T."/>
            <person name="Watanabe A."/>
            <person name="Yamada M."/>
            <person name="Yasuda M."/>
            <person name="Tabata S."/>
        </authorList>
    </citation>
    <scope>NUCLEOTIDE SEQUENCE [LARGE SCALE GENOMIC DNA]</scope>
    <source>
        <strain evidence="20">cv. Columbia</strain>
    </source>
</reference>
<keyword evidence="22 23" id="KW-1267">Proteomics identification</keyword>
<keyword evidence="20" id="KW-1185">Reference proteome</keyword>
<feature type="domain" description="HD" evidence="17">
    <location>
        <begin position="127"/>
        <end position="227"/>
    </location>
</feature>
<keyword evidence="7" id="KW-0479">Metal-binding</keyword>
<evidence type="ECO:0000256" key="13">
    <source>
        <dbReference type="ARBA" id="ARBA00022946"/>
    </source>
</evidence>
<dbReference type="SMART" id="SM00054">
    <property type="entry name" value="EFh"/>
    <property type="match status" value="2"/>
</dbReference>
<keyword evidence="4" id="KW-0150">Chloroplast</keyword>
<keyword evidence="13" id="KW-0809">Transit peptide</keyword>
<dbReference type="Proteomes" id="UP000006548">
    <property type="component" value="Chromosome 3"/>
</dbReference>
<dbReference type="SMART" id="SM00954">
    <property type="entry name" value="RelA_SpoT"/>
    <property type="match status" value="1"/>
</dbReference>
<evidence type="ECO:0000256" key="14">
    <source>
        <dbReference type="ARBA" id="ARBA00023016"/>
    </source>
</evidence>
<name>A0A1I9LR76_ARATH</name>
<gene>
    <name evidence="19 21" type="primary">CRSH</name>
    <name evidence="19" type="synonym">ATCRSH</name>
    <name evidence="18 19" type="ordered locus">At3g17470</name>
</gene>
<dbReference type="InterPro" id="IPR011992">
    <property type="entry name" value="EF-hand-dom_pair"/>
</dbReference>
<dbReference type="GO" id="GO:0016301">
    <property type="term" value="F:kinase activity"/>
    <property type="evidence" value="ECO:0007669"/>
    <property type="project" value="UniProtKB-KW"/>
</dbReference>
<keyword evidence="5" id="KW-0934">Plastid</keyword>
<dbReference type="Araport" id="AT3G17470"/>
<comment type="subcellular location">
    <subcellularLocation>
        <location evidence="1">Plastid</location>
        <location evidence="1">Chloroplast</location>
    </subcellularLocation>
</comment>
<evidence type="ECO:0000256" key="15">
    <source>
        <dbReference type="ARBA" id="ARBA00023134"/>
    </source>
</evidence>